<evidence type="ECO:0000313" key="1">
    <source>
        <dbReference type="EMBL" id="TVU31371.1"/>
    </source>
</evidence>
<sequence length="61" mass="6827">MVAMAAPHPWFVAPPPVTATRRFTAPYSSPCCYRGSMATYTVYCNCLMFLNDLLLQARLIP</sequence>
<dbReference type="Gramene" id="TVU31371">
    <property type="protein sequence ID" value="TVU31371"/>
    <property type="gene ID" value="EJB05_23054"/>
</dbReference>
<protein>
    <submittedName>
        <fullName evidence="1">Uncharacterized protein</fullName>
    </submittedName>
</protein>
<proteinExistence type="predicted"/>
<dbReference type="AlphaFoldDB" id="A0A5J9V7G2"/>
<reference evidence="1 2" key="1">
    <citation type="journal article" date="2019" name="Sci. Rep.">
        <title>A high-quality genome of Eragrostis curvula grass provides insights into Poaceae evolution and supports new strategies to enhance forage quality.</title>
        <authorList>
            <person name="Carballo J."/>
            <person name="Santos B.A.C.M."/>
            <person name="Zappacosta D."/>
            <person name="Garbus I."/>
            <person name="Selva J.P."/>
            <person name="Gallo C.A."/>
            <person name="Diaz A."/>
            <person name="Albertini E."/>
            <person name="Caccamo M."/>
            <person name="Echenique V."/>
        </authorList>
    </citation>
    <scope>NUCLEOTIDE SEQUENCE [LARGE SCALE GENOMIC DNA]</scope>
    <source>
        <strain evidence="2">cv. Victoria</strain>
        <tissue evidence="1">Leaf</tissue>
    </source>
</reference>
<gene>
    <name evidence="1" type="ORF">EJB05_23054</name>
</gene>
<evidence type="ECO:0000313" key="2">
    <source>
        <dbReference type="Proteomes" id="UP000324897"/>
    </source>
</evidence>
<feature type="non-terminal residue" evidence="1">
    <location>
        <position position="1"/>
    </location>
</feature>
<comment type="caution">
    <text evidence="1">The sequence shown here is derived from an EMBL/GenBank/DDBJ whole genome shotgun (WGS) entry which is preliminary data.</text>
</comment>
<keyword evidence="2" id="KW-1185">Reference proteome</keyword>
<organism evidence="1 2">
    <name type="scientific">Eragrostis curvula</name>
    <name type="common">weeping love grass</name>
    <dbReference type="NCBI Taxonomy" id="38414"/>
    <lineage>
        <taxon>Eukaryota</taxon>
        <taxon>Viridiplantae</taxon>
        <taxon>Streptophyta</taxon>
        <taxon>Embryophyta</taxon>
        <taxon>Tracheophyta</taxon>
        <taxon>Spermatophyta</taxon>
        <taxon>Magnoliopsida</taxon>
        <taxon>Liliopsida</taxon>
        <taxon>Poales</taxon>
        <taxon>Poaceae</taxon>
        <taxon>PACMAD clade</taxon>
        <taxon>Chloridoideae</taxon>
        <taxon>Eragrostideae</taxon>
        <taxon>Eragrostidinae</taxon>
        <taxon>Eragrostis</taxon>
    </lineage>
</organism>
<name>A0A5J9V7G2_9POAL</name>
<dbReference type="Proteomes" id="UP000324897">
    <property type="component" value="Chromosome 1"/>
</dbReference>
<accession>A0A5J9V7G2</accession>
<dbReference type="EMBL" id="RWGY01000011">
    <property type="protein sequence ID" value="TVU31371.1"/>
    <property type="molecule type" value="Genomic_DNA"/>
</dbReference>